<dbReference type="EMBL" id="RZNJ01000003">
    <property type="protein sequence ID" value="RUT31410.1"/>
    <property type="molecule type" value="Genomic_DNA"/>
</dbReference>
<protein>
    <submittedName>
        <fullName evidence="1">Asp/Glu/hydantoin racemase</fullName>
    </submittedName>
</protein>
<dbReference type="AlphaFoldDB" id="A0A433XBK9"/>
<comment type="caution">
    <text evidence="1">The sequence shown here is derived from an EMBL/GenBank/DDBJ whole genome shotgun (WGS) entry which is preliminary data.</text>
</comment>
<proteinExistence type="predicted"/>
<name>A0A433XBK9_9HYPH</name>
<dbReference type="InterPro" id="IPR026286">
    <property type="entry name" value="MaiA/AMDase"/>
</dbReference>
<dbReference type="PANTHER" id="PTHR40267">
    <property type="entry name" value="BLR3294 PROTEIN"/>
    <property type="match status" value="1"/>
</dbReference>
<sequence length="240" mass="25332">MTERAFGVIVPSSNRVVERTTEKVLAYFPDLAACYSRIPLFGAGGGQPSDGYNVASLDSAIELLSHAQIELICWNGTKGAGLGFTPDRDFCDAIKARTGLPMVSTALATLEVLKRLGVKRFGMVSPLPQENVEAMAGNFVAQGFEPVGAKGMGHTDNFAFSEVTPEEIATAARALFEESRPEAILLFNTNLRGLSSSAPLEAELGIPVIDSAATGVWAVLDAMGIDRTPAAPLGRLFGEA</sequence>
<dbReference type="Proteomes" id="UP000281547">
    <property type="component" value="Unassembled WGS sequence"/>
</dbReference>
<keyword evidence="2" id="KW-1185">Reference proteome</keyword>
<gene>
    <name evidence="1" type="ORF">EMQ25_11210</name>
</gene>
<accession>A0A433XBK9</accession>
<dbReference type="PANTHER" id="PTHR40267:SF1">
    <property type="entry name" value="BLR3294 PROTEIN"/>
    <property type="match status" value="1"/>
</dbReference>
<dbReference type="Pfam" id="PF17645">
    <property type="entry name" value="Amdase"/>
    <property type="match status" value="1"/>
</dbReference>
<dbReference type="InterPro" id="IPR053714">
    <property type="entry name" value="Iso_Racemase_Enz_sf"/>
</dbReference>
<dbReference type="RefSeq" id="WP_127188655.1">
    <property type="nucleotide sequence ID" value="NZ_RZNJ01000003.1"/>
</dbReference>
<reference evidence="1 2" key="1">
    <citation type="journal article" date="2016" name="Int. J. Syst. Evol. Microbiol.">
        <title>Arsenicitalea aurantiaca gen. nov., sp. nov., a new member of the family Hyphomicrobiaceae, isolated from high-arsenic sediment.</title>
        <authorList>
            <person name="Mu Y."/>
            <person name="Zhou L."/>
            <person name="Zeng X.C."/>
            <person name="Liu L."/>
            <person name="Pan Y."/>
            <person name="Chen X."/>
            <person name="Wang J."/>
            <person name="Li S."/>
            <person name="Li W.J."/>
            <person name="Wang Y."/>
        </authorList>
    </citation>
    <scope>NUCLEOTIDE SEQUENCE [LARGE SCALE GENOMIC DNA]</scope>
    <source>
        <strain evidence="1 2">42-50</strain>
    </source>
</reference>
<dbReference type="OrthoDB" id="9816064at2"/>
<evidence type="ECO:0000313" key="2">
    <source>
        <dbReference type="Proteomes" id="UP000281547"/>
    </source>
</evidence>
<dbReference type="Gene3D" id="3.40.50.12500">
    <property type="match status" value="1"/>
</dbReference>
<evidence type="ECO:0000313" key="1">
    <source>
        <dbReference type="EMBL" id="RUT31410.1"/>
    </source>
</evidence>
<organism evidence="1 2">
    <name type="scientific">Arsenicitalea aurantiaca</name>
    <dbReference type="NCBI Taxonomy" id="1783274"/>
    <lineage>
        <taxon>Bacteria</taxon>
        <taxon>Pseudomonadati</taxon>
        <taxon>Pseudomonadota</taxon>
        <taxon>Alphaproteobacteria</taxon>
        <taxon>Hyphomicrobiales</taxon>
        <taxon>Devosiaceae</taxon>
        <taxon>Arsenicitalea</taxon>
    </lineage>
</organism>